<dbReference type="RefSeq" id="WP_277985239.1">
    <property type="nucleotide sequence ID" value="NZ_SDPL01000442.1"/>
</dbReference>
<gene>
    <name evidence="13" type="ORF">ESO86_15430</name>
</gene>
<keyword evidence="8" id="KW-0443">Lipid metabolism</keyword>
<proteinExistence type="inferred from homology"/>
<dbReference type="GO" id="GO:0051701">
    <property type="term" value="P:biological process involved in interaction with host"/>
    <property type="evidence" value="ECO:0007669"/>
    <property type="project" value="TreeGrafter"/>
</dbReference>
<dbReference type="GO" id="GO:0019432">
    <property type="term" value="P:triglyceride biosynthetic process"/>
    <property type="evidence" value="ECO:0007669"/>
    <property type="project" value="TreeGrafter"/>
</dbReference>
<keyword evidence="7" id="KW-0319">Glycerol metabolism</keyword>
<dbReference type="GO" id="GO:0071731">
    <property type="term" value="P:response to nitric oxide"/>
    <property type="evidence" value="ECO:0007669"/>
    <property type="project" value="TreeGrafter"/>
</dbReference>
<evidence type="ECO:0000256" key="9">
    <source>
        <dbReference type="ARBA" id="ARBA00023315"/>
    </source>
</evidence>
<dbReference type="InterPro" id="IPR023213">
    <property type="entry name" value="CAT-like_dom_sf"/>
</dbReference>
<reference evidence="13 14" key="1">
    <citation type="submission" date="2019-01" db="EMBL/GenBank/DDBJ databases">
        <authorList>
            <person name="Li J."/>
        </authorList>
    </citation>
    <scope>NUCLEOTIDE SEQUENCE [LARGE SCALE GENOMIC DNA]</scope>
    <source>
        <strain evidence="13 14">CGMCC 4.7180</strain>
    </source>
</reference>
<evidence type="ECO:0000256" key="7">
    <source>
        <dbReference type="ARBA" id="ARBA00022798"/>
    </source>
</evidence>
<dbReference type="AlphaFoldDB" id="A0A4Q2JB19"/>
<dbReference type="EC" id="2.3.1.20" evidence="4"/>
<accession>A0A4Q2JB19</accession>
<organism evidence="13 14">
    <name type="scientific">Agromyces binzhouensis</name>
    <dbReference type="NCBI Taxonomy" id="1817495"/>
    <lineage>
        <taxon>Bacteria</taxon>
        <taxon>Bacillati</taxon>
        <taxon>Actinomycetota</taxon>
        <taxon>Actinomycetes</taxon>
        <taxon>Micrococcales</taxon>
        <taxon>Microbacteriaceae</taxon>
        <taxon>Agromyces</taxon>
    </lineage>
</organism>
<evidence type="ECO:0000313" key="13">
    <source>
        <dbReference type="EMBL" id="RXZ43624.1"/>
    </source>
</evidence>
<sequence length="225" mass="23655">MTARTAGRERLSRADAANIAMDVPDQVNAFLMAGVLAPGGAVGADGSVDLDRVRASLASRIAAVPRLSQRVVRDGRALAWEPVALDLARQVRTVEPVDGRAGLEELCARLMVTPMALDRPLWELLLVPGVAPDRLGVVLRIHHALADGIASVRLVERLLAPEARDEADAAPRTPNGASEVAAEAAPARGVRAIASGVERTLGMFRQAVPDTVLLGPIGPRRGVAF</sequence>
<dbReference type="PANTHER" id="PTHR31650">
    <property type="entry name" value="O-ACYLTRANSFERASE (WSD1-LIKE) FAMILY PROTEIN"/>
    <property type="match status" value="1"/>
</dbReference>
<feature type="region of interest" description="Disordered" evidence="11">
    <location>
        <begin position="164"/>
        <end position="183"/>
    </location>
</feature>
<evidence type="ECO:0000256" key="2">
    <source>
        <dbReference type="ARBA" id="ARBA00005189"/>
    </source>
</evidence>
<dbReference type="GO" id="GO:0005886">
    <property type="term" value="C:plasma membrane"/>
    <property type="evidence" value="ECO:0007669"/>
    <property type="project" value="TreeGrafter"/>
</dbReference>
<evidence type="ECO:0000313" key="14">
    <source>
        <dbReference type="Proteomes" id="UP000292881"/>
    </source>
</evidence>
<feature type="non-terminal residue" evidence="13">
    <location>
        <position position="225"/>
    </location>
</feature>
<dbReference type="InterPro" id="IPR004255">
    <property type="entry name" value="O-acyltransferase_WSD1_N"/>
</dbReference>
<dbReference type="SUPFAM" id="SSF52777">
    <property type="entry name" value="CoA-dependent acyltransferases"/>
    <property type="match status" value="1"/>
</dbReference>
<keyword evidence="9 13" id="KW-0012">Acyltransferase</keyword>
<evidence type="ECO:0000256" key="10">
    <source>
        <dbReference type="ARBA" id="ARBA00048109"/>
    </source>
</evidence>
<dbReference type="InterPro" id="IPR045034">
    <property type="entry name" value="O-acyltransferase_WSD1-like"/>
</dbReference>
<dbReference type="Proteomes" id="UP000292881">
    <property type="component" value="Unassembled WGS sequence"/>
</dbReference>
<comment type="similarity">
    <text evidence="3">Belongs to the long-chain O-acyltransferase family.</text>
</comment>
<evidence type="ECO:0000256" key="4">
    <source>
        <dbReference type="ARBA" id="ARBA00013244"/>
    </source>
</evidence>
<dbReference type="PANTHER" id="PTHR31650:SF1">
    <property type="entry name" value="WAX ESTER SYNTHASE_DIACYLGLYCEROL ACYLTRANSFERASE 4-RELATED"/>
    <property type="match status" value="1"/>
</dbReference>
<feature type="domain" description="O-acyltransferase WSD1-like N-terminal" evidence="12">
    <location>
        <begin position="11"/>
        <end position="206"/>
    </location>
</feature>
<evidence type="ECO:0000256" key="11">
    <source>
        <dbReference type="SAM" id="MobiDB-lite"/>
    </source>
</evidence>
<protein>
    <recommendedName>
        <fullName evidence="4">diacylglycerol O-acyltransferase</fullName>
        <ecNumber evidence="4">2.3.1.20</ecNumber>
    </recommendedName>
</protein>
<comment type="caution">
    <text evidence="13">The sequence shown here is derived from an EMBL/GenBank/DDBJ whole genome shotgun (WGS) entry which is preliminary data.</text>
</comment>
<comment type="pathway">
    <text evidence="1">Glycerolipid metabolism; triacylglycerol biosynthesis.</text>
</comment>
<dbReference type="Gene3D" id="3.30.559.10">
    <property type="entry name" value="Chloramphenicol acetyltransferase-like domain"/>
    <property type="match status" value="1"/>
</dbReference>
<dbReference type="GO" id="GO:0006071">
    <property type="term" value="P:glycerol metabolic process"/>
    <property type="evidence" value="ECO:0007669"/>
    <property type="project" value="UniProtKB-KW"/>
</dbReference>
<keyword evidence="6 13" id="KW-0808">Transferase</keyword>
<comment type="catalytic activity">
    <reaction evidence="10">
        <text>an acyl-CoA + a 1,2-diacyl-sn-glycerol = a triacyl-sn-glycerol + CoA</text>
        <dbReference type="Rhea" id="RHEA:10868"/>
        <dbReference type="ChEBI" id="CHEBI:17815"/>
        <dbReference type="ChEBI" id="CHEBI:57287"/>
        <dbReference type="ChEBI" id="CHEBI:58342"/>
        <dbReference type="ChEBI" id="CHEBI:64615"/>
        <dbReference type="EC" id="2.3.1.20"/>
    </reaction>
</comment>
<dbReference type="GO" id="GO:0004144">
    <property type="term" value="F:diacylglycerol O-acyltransferase activity"/>
    <property type="evidence" value="ECO:0007669"/>
    <property type="project" value="UniProtKB-EC"/>
</dbReference>
<comment type="pathway">
    <text evidence="2">Lipid metabolism.</text>
</comment>
<keyword evidence="5" id="KW-0444">Lipid biosynthesis</keyword>
<evidence type="ECO:0000256" key="5">
    <source>
        <dbReference type="ARBA" id="ARBA00022516"/>
    </source>
</evidence>
<evidence type="ECO:0000256" key="6">
    <source>
        <dbReference type="ARBA" id="ARBA00022679"/>
    </source>
</evidence>
<keyword evidence="14" id="KW-1185">Reference proteome</keyword>
<dbReference type="GO" id="GO:0001666">
    <property type="term" value="P:response to hypoxia"/>
    <property type="evidence" value="ECO:0007669"/>
    <property type="project" value="TreeGrafter"/>
</dbReference>
<name>A0A4Q2JB19_9MICO</name>
<dbReference type="Pfam" id="PF03007">
    <property type="entry name" value="WS_DGAT_cat"/>
    <property type="match status" value="1"/>
</dbReference>
<dbReference type="EMBL" id="SDPL01000442">
    <property type="protein sequence ID" value="RXZ43624.1"/>
    <property type="molecule type" value="Genomic_DNA"/>
</dbReference>
<evidence type="ECO:0000259" key="12">
    <source>
        <dbReference type="Pfam" id="PF03007"/>
    </source>
</evidence>
<evidence type="ECO:0000256" key="8">
    <source>
        <dbReference type="ARBA" id="ARBA00023098"/>
    </source>
</evidence>
<evidence type="ECO:0000256" key="1">
    <source>
        <dbReference type="ARBA" id="ARBA00004771"/>
    </source>
</evidence>
<feature type="compositionally biased region" description="Low complexity" evidence="11">
    <location>
        <begin position="170"/>
        <end position="183"/>
    </location>
</feature>
<evidence type="ECO:0000256" key="3">
    <source>
        <dbReference type="ARBA" id="ARBA00009587"/>
    </source>
</evidence>